<reference evidence="4 5" key="1">
    <citation type="journal article" date="2017" name="Plant Biotechnol. J.">
        <title>A comprehensive draft genome sequence for lupin (Lupinus angustifolius), an emerging health food: insights into plant-microbe interactions and legume evolution.</title>
        <authorList>
            <person name="Hane J.K."/>
            <person name="Ming Y."/>
            <person name="Kamphuis L.G."/>
            <person name="Nelson M.N."/>
            <person name="Garg G."/>
            <person name="Atkins C.A."/>
            <person name="Bayer P.E."/>
            <person name="Bravo A."/>
            <person name="Bringans S."/>
            <person name="Cannon S."/>
            <person name="Edwards D."/>
            <person name="Foley R."/>
            <person name="Gao L.L."/>
            <person name="Harrison M.J."/>
            <person name="Huang W."/>
            <person name="Hurgobin B."/>
            <person name="Li S."/>
            <person name="Liu C.W."/>
            <person name="McGrath A."/>
            <person name="Morahan G."/>
            <person name="Murray J."/>
            <person name="Weller J."/>
            <person name="Jian J."/>
            <person name="Singh K.B."/>
        </authorList>
    </citation>
    <scope>NUCLEOTIDE SEQUENCE [LARGE SCALE GENOMIC DNA]</scope>
    <source>
        <strain evidence="5">cv. Tanjil</strain>
        <tissue evidence="4">Whole plant</tissue>
    </source>
</reference>
<dbReference type="KEGG" id="lang:109328591"/>
<dbReference type="EMBL" id="CM007375">
    <property type="protein sequence ID" value="OIV97326.1"/>
    <property type="molecule type" value="Genomic_DNA"/>
</dbReference>
<evidence type="ECO:0000259" key="3">
    <source>
        <dbReference type="PROSITE" id="PS51320"/>
    </source>
</evidence>
<comment type="subcellular location">
    <subcellularLocation>
        <location evidence="2">Nucleus</location>
    </subcellularLocation>
</comment>
<dbReference type="SMART" id="SM00979">
    <property type="entry name" value="TIFY"/>
    <property type="match status" value="1"/>
</dbReference>
<proteinExistence type="inferred from homology"/>
<dbReference type="GO" id="GO:0009611">
    <property type="term" value="P:response to wounding"/>
    <property type="evidence" value="ECO:0007669"/>
    <property type="project" value="UniProtKB-UniRule"/>
</dbReference>
<dbReference type="OrthoDB" id="649989at2759"/>
<dbReference type="PANTHER" id="PTHR33077">
    <property type="entry name" value="PROTEIN TIFY 4A-RELATED-RELATED"/>
    <property type="match status" value="1"/>
</dbReference>
<dbReference type="GO" id="GO:0031347">
    <property type="term" value="P:regulation of defense response"/>
    <property type="evidence" value="ECO:0007669"/>
    <property type="project" value="UniProtKB-UniRule"/>
</dbReference>
<dbReference type="Pfam" id="PF06200">
    <property type="entry name" value="tify"/>
    <property type="match status" value="1"/>
</dbReference>
<evidence type="ECO:0000256" key="1">
    <source>
        <dbReference type="ARBA" id="ARBA00008614"/>
    </source>
</evidence>
<dbReference type="PANTHER" id="PTHR33077:SF61">
    <property type="entry name" value="PROTEIN TIFY 3A-RELATED"/>
    <property type="match status" value="1"/>
</dbReference>
<feature type="domain" description="Tify" evidence="3">
    <location>
        <begin position="67"/>
        <end position="102"/>
    </location>
</feature>
<comment type="domain">
    <text evidence="2">The jas domain is required for interaction with COI1.</text>
</comment>
<dbReference type="GO" id="GO:0005634">
    <property type="term" value="C:nucleus"/>
    <property type="evidence" value="ECO:0007669"/>
    <property type="project" value="UniProtKB-SubCell"/>
</dbReference>
<dbReference type="STRING" id="3871.A0A4P1QXR4"/>
<evidence type="ECO:0000256" key="2">
    <source>
        <dbReference type="RuleBase" id="RU369065"/>
    </source>
</evidence>
<evidence type="ECO:0000313" key="5">
    <source>
        <dbReference type="Proteomes" id="UP000188354"/>
    </source>
</evidence>
<dbReference type="PROSITE" id="PS51320">
    <property type="entry name" value="TIFY"/>
    <property type="match status" value="1"/>
</dbReference>
<comment type="function">
    <text evidence="2">Repressor of jasmonate responses.</text>
</comment>
<dbReference type="Gramene" id="OIV97326">
    <property type="protein sequence ID" value="OIV97326"/>
    <property type="gene ID" value="TanjilG_07078"/>
</dbReference>
<evidence type="ECO:0000313" key="4">
    <source>
        <dbReference type="EMBL" id="OIV97326.1"/>
    </source>
</evidence>
<accession>A0A4P1QXR4</accession>
<organism evidence="4 5">
    <name type="scientific">Lupinus angustifolius</name>
    <name type="common">Narrow-leaved blue lupine</name>
    <dbReference type="NCBI Taxonomy" id="3871"/>
    <lineage>
        <taxon>Eukaryota</taxon>
        <taxon>Viridiplantae</taxon>
        <taxon>Streptophyta</taxon>
        <taxon>Embryophyta</taxon>
        <taxon>Tracheophyta</taxon>
        <taxon>Spermatophyta</taxon>
        <taxon>Magnoliopsida</taxon>
        <taxon>eudicotyledons</taxon>
        <taxon>Gunneridae</taxon>
        <taxon>Pentapetalae</taxon>
        <taxon>rosids</taxon>
        <taxon>fabids</taxon>
        <taxon>Fabales</taxon>
        <taxon>Fabaceae</taxon>
        <taxon>Papilionoideae</taxon>
        <taxon>50 kb inversion clade</taxon>
        <taxon>genistoids sensu lato</taxon>
        <taxon>core genistoids</taxon>
        <taxon>Genisteae</taxon>
        <taxon>Lupinus</taxon>
    </lineage>
</organism>
<keyword evidence="5" id="KW-1185">Reference proteome</keyword>
<keyword evidence="2" id="KW-1184">Jasmonic acid signaling pathway</keyword>
<gene>
    <name evidence="4" type="ORF">TanjilG_07078</name>
</gene>
<name>A0A4P1QXR4_LUPAN</name>
<dbReference type="InterPro" id="IPR010399">
    <property type="entry name" value="Tify_dom"/>
</dbReference>
<dbReference type="Pfam" id="PF09425">
    <property type="entry name" value="Jas_motif"/>
    <property type="match status" value="1"/>
</dbReference>
<protein>
    <recommendedName>
        <fullName evidence="2">Protein TIFY</fullName>
    </recommendedName>
    <alternativeName>
        <fullName evidence="2">Jasmonate ZIM domain-containing protein</fullName>
    </alternativeName>
</protein>
<keyword evidence="2" id="KW-0539">Nucleus</keyword>
<dbReference type="InterPro" id="IPR040390">
    <property type="entry name" value="TIFY/JAZ"/>
</dbReference>
<dbReference type="AlphaFoldDB" id="A0A4P1QXR4"/>
<sequence length="224" mass="24617">MDGIILKPKVEQVTEDEQKVQVLGIDSIESSPLVVKNHEDFVDGVSTNLEKELIHNKSMPESGMNAVIPSTSQLTIFYNGSICVYDGIPAEKVHEIMLIAAAAAKSSEMKKIGTQFPVISPVPTRPSSPHETPNNVAPPQAPCFTAEKSPICRLQGEFPIARRHSLQRFLERRRDRLGSKAPYPISSKGKVADNMENNFCADNATDLVAMNRSEEEFQPTITAS</sequence>
<dbReference type="InterPro" id="IPR018467">
    <property type="entry name" value="CCT_CS"/>
</dbReference>
<comment type="similarity">
    <text evidence="1 2">Belongs to the TIFY/JAZ family.</text>
</comment>
<dbReference type="GO" id="GO:2000022">
    <property type="term" value="P:regulation of jasmonic acid mediated signaling pathway"/>
    <property type="evidence" value="ECO:0007669"/>
    <property type="project" value="UniProtKB-UniRule"/>
</dbReference>
<dbReference type="Proteomes" id="UP000188354">
    <property type="component" value="Chromosome LG15"/>
</dbReference>